<feature type="region of interest" description="Disordered" evidence="2">
    <location>
        <begin position="887"/>
        <end position="925"/>
    </location>
</feature>
<protein>
    <recommendedName>
        <fullName evidence="3">RNase III domain-containing protein</fullName>
    </recommendedName>
</protein>
<dbReference type="PANTHER" id="PTHR14950:SF37">
    <property type="entry name" value="ENDORIBONUCLEASE DICER"/>
    <property type="match status" value="1"/>
</dbReference>
<dbReference type="Gene3D" id="2.170.260.10">
    <property type="entry name" value="paz domain"/>
    <property type="match status" value="1"/>
</dbReference>
<proteinExistence type="predicted"/>
<keyword evidence="1" id="KW-0378">Hydrolase</keyword>
<dbReference type="GO" id="GO:0005737">
    <property type="term" value="C:cytoplasm"/>
    <property type="evidence" value="ECO:0007669"/>
    <property type="project" value="TreeGrafter"/>
</dbReference>
<dbReference type="GO" id="GO:0003723">
    <property type="term" value="F:RNA binding"/>
    <property type="evidence" value="ECO:0007669"/>
    <property type="project" value="TreeGrafter"/>
</dbReference>
<feature type="domain" description="RNase III" evidence="3">
    <location>
        <begin position="785"/>
        <end position="956"/>
    </location>
</feature>
<evidence type="ECO:0000313" key="4">
    <source>
        <dbReference type="EMBL" id="KAF9075929.1"/>
    </source>
</evidence>
<sequence>MVLGRFPPYNDSSSSDPVFRIIRNFYSVLDISPRPLILAGLFRPTSLHSSVTFDSLALEAALHSKIYGLSADARAECLASPYTVGEIIVYYDTPRTLPITQLVRRLRSLKSTEPVVRSLYDHHQHVLFELGPCAADLVWRRGNDQNHLPSEFRQVLRDWNFTFPKIDVTSPGFNLTPKALKLVQILMYCQEFGKDFRGVIFVHQRIVAYMMERLLASLDTQLGFLRIHVLTGAQNAETALYDDVFRQFENGSCNLLIMTRSTEDLDIPKASVVIKFDLFDSQFSHVYALSRCRESSGHVITMVERNNSAHHNIVFRLSNVNPRVREWTNALCRTAQGSVAHETPYESGDPYLSDSEISGPLFIKDPTTSSEIYPRDATNALYLVCSGGSISAGEESVYTPMFEFDALDDGRFVCRAVGASQTMQAAWSTPSLTRAGARRLAAYDVCLGLYERGLLDSCVFPKSQTVTSEEPLPPIDHHLSGTRAYKKKSPTFWSNSALTSIKPLTRLYPVVISVESNSGSLPPHASLLLLTRQPLPSILAFNLFFAGLPTRVSLTRAEPFMVDERQIQNLHAYTLQLWRGITNKSYSCTFHESLVLCAPLDTDWSQNLECMSLPNVQNHISWASISALVEGWIVPLKYHSSDALKKDTEDALIQDRWTQFTRRYDVVNVRTDLNPLSKPLEPELASYDNLVEVCKAHRHGFEGLKDLKQPLLEVTASPTFKDRLKPAAGPFNSPTSMHKCQHFIPELCAKVNISASVYRTALLLPSIMQRLDDYLLVKELNAELFNHHISEALLHVALTASSAGIEYDYERLELLGDSFLKYLSSIYVFVMHPKADEGSMHNYRKLIISNKSLLKNSLAVGLPAFIQSKPFGFKTWNPSKFPPSVGAIDEFTEPKQPIEPKSRSRTPPLGNDASGSDVKHQGTSLKKAKNLVQRLGDKVIADVAEAIVGAALLSGGQDLALQVTKALKVPLSDVEKWSDLNQKAEAPPSPNSTQIKPSTIKAIEAIVGSHCRRPDLLLEALTHYSKNNMQSKGHERLEFIGDAILDFLVVQHVFHRHSRMSPGGLTLLKGAMVSNSALAAICVLSGLYQHLLFESATLAQDIRQYVSLLQRAQVDEYALAKKEGRSAGQYWHNIESPKVLSDAVESILGALYVSDGCSPAGAEKFFVKVFKPFYDRHISLQTLSHHPTKVLFELIQARGSCQRFELVKEHNEYLGKLLVHDVVLASCQDEAGISGAKVVSWFGLDALEGDPGFLARTCDCWNK</sequence>
<dbReference type="GO" id="GO:0004525">
    <property type="term" value="F:ribonuclease III activity"/>
    <property type="evidence" value="ECO:0007669"/>
    <property type="project" value="InterPro"/>
</dbReference>
<dbReference type="PROSITE" id="PS50142">
    <property type="entry name" value="RNASE_3_2"/>
    <property type="match status" value="2"/>
</dbReference>
<dbReference type="OrthoDB" id="416741at2759"/>
<evidence type="ECO:0000259" key="3">
    <source>
        <dbReference type="PROSITE" id="PS50142"/>
    </source>
</evidence>
<dbReference type="AlphaFoldDB" id="A0A9P5Q0A6"/>
<dbReference type="Pfam" id="PF00636">
    <property type="entry name" value="Ribonuclease_3"/>
    <property type="match status" value="2"/>
</dbReference>
<dbReference type="SMART" id="SM00535">
    <property type="entry name" value="RIBOc"/>
    <property type="match status" value="2"/>
</dbReference>
<evidence type="ECO:0000256" key="2">
    <source>
        <dbReference type="SAM" id="MobiDB-lite"/>
    </source>
</evidence>
<dbReference type="CDD" id="cd00593">
    <property type="entry name" value="RIBOc"/>
    <property type="match status" value="2"/>
</dbReference>
<dbReference type="InterPro" id="IPR036389">
    <property type="entry name" value="RNase_III_sf"/>
</dbReference>
<dbReference type="Gene3D" id="3.40.50.300">
    <property type="entry name" value="P-loop containing nucleotide triphosphate hydrolases"/>
    <property type="match status" value="1"/>
</dbReference>
<reference evidence="4" key="1">
    <citation type="submission" date="2020-11" db="EMBL/GenBank/DDBJ databases">
        <authorList>
            <consortium name="DOE Joint Genome Institute"/>
            <person name="Ahrendt S."/>
            <person name="Riley R."/>
            <person name="Andreopoulos W."/>
            <person name="Labutti K."/>
            <person name="Pangilinan J."/>
            <person name="Ruiz-Duenas F.J."/>
            <person name="Barrasa J.M."/>
            <person name="Sanchez-Garcia M."/>
            <person name="Camarero S."/>
            <person name="Miyauchi S."/>
            <person name="Serrano A."/>
            <person name="Linde D."/>
            <person name="Babiker R."/>
            <person name="Drula E."/>
            <person name="Ayuso-Fernandez I."/>
            <person name="Pacheco R."/>
            <person name="Padilla G."/>
            <person name="Ferreira P."/>
            <person name="Barriuso J."/>
            <person name="Kellner H."/>
            <person name="Castanera R."/>
            <person name="Alfaro M."/>
            <person name="Ramirez L."/>
            <person name="Pisabarro A.G."/>
            <person name="Kuo A."/>
            <person name="Tritt A."/>
            <person name="Lipzen A."/>
            <person name="He G."/>
            <person name="Yan M."/>
            <person name="Ng V."/>
            <person name="Cullen D."/>
            <person name="Martin F."/>
            <person name="Rosso M.-N."/>
            <person name="Henrissat B."/>
            <person name="Hibbett D."/>
            <person name="Martinez A.T."/>
            <person name="Grigoriev I.V."/>
        </authorList>
    </citation>
    <scope>NUCLEOTIDE SEQUENCE</scope>
    <source>
        <strain evidence="4">AH 40177</strain>
    </source>
</reference>
<keyword evidence="5" id="KW-1185">Reference proteome</keyword>
<dbReference type="GO" id="GO:0005634">
    <property type="term" value="C:nucleus"/>
    <property type="evidence" value="ECO:0007669"/>
    <property type="project" value="TreeGrafter"/>
</dbReference>
<comment type="caution">
    <text evidence="4">The sequence shown here is derived from an EMBL/GenBank/DDBJ whole genome shotgun (WGS) entry which is preliminary data.</text>
</comment>
<evidence type="ECO:0000256" key="1">
    <source>
        <dbReference type="ARBA" id="ARBA00022801"/>
    </source>
</evidence>
<dbReference type="InterPro" id="IPR000999">
    <property type="entry name" value="RNase_III_dom"/>
</dbReference>
<evidence type="ECO:0000313" key="5">
    <source>
        <dbReference type="Proteomes" id="UP000772434"/>
    </source>
</evidence>
<name>A0A9P5Q0A6_9AGAR</name>
<dbReference type="SUPFAM" id="SSF52540">
    <property type="entry name" value="P-loop containing nucleoside triphosphate hydrolases"/>
    <property type="match status" value="1"/>
</dbReference>
<dbReference type="InterPro" id="IPR027417">
    <property type="entry name" value="P-loop_NTPase"/>
</dbReference>
<dbReference type="GO" id="GO:0030422">
    <property type="term" value="P:siRNA processing"/>
    <property type="evidence" value="ECO:0007669"/>
    <property type="project" value="TreeGrafter"/>
</dbReference>
<dbReference type="Proteomes" id="UP000772434">
    <property type="component" value="Unassembled WGS sequence"/>
</dbReference>
<organism evidence="4 5">
    <name type="scientific">Rhodocollybia butyracea</name>
    <dbReference type="NCBI Taxonomy" id="206335"/>
    <lineage>
        <taxon>Eukaryota</taxon>
        <taxon>Fungi</taxon>
        <taxon>Dikarya</taxon>
        <taxon>Basidiomycota</taxon>
        <taxon>Agaricomycotina</taxon>
        <taxon>Agaricomycetes</taxon>
        <taxon>Agaricomycetidae</taxon>
        <taxon>Agaricales</taxon>
        <taxon>Marasmiineae</taxon>
        <taxon>Omphalotaceae</taxon>
        <taxon>Rhodocollybia</taxon>
    </lineage>
</organism>
<dbReference type="PANTHER" id="PTHR14950">
    <property type="entry name" value="DICER-RELATED"/>
    <property type="match status" value="1"/>
</dbReference>
<gene>
    <name evidence="4" type="ORF">BDP27DRAFT_1540164</name>
</gene>
<feature type="compositionally biased region" description="Basic and acidic residues" evidence="2">
    <location>
        <begin position="892"/>
        <end position="902"/>
    </location>
</feature>
<dbReference type="EMBL" id="JADNRY010000008">
    <property type="protein sequence ID" value="KAF9075929.1"/>
    <property type="molecule type" value="Genomic_DNA"/>
</dbReference>
<accession>A0A9P5Q0A6</accession>
<dbReference type="SUPFAM" id="SSF69065">
    <property type="entry name" value="RNase III domain-like"/>
    <property type="match status" value="2"/>
</dbReference>
<feature type="domain" description="RNase III" evidence="3">
    <location>
        <begin position="1000"/>
        <end position="1156"/>
    </location>
</feature>
<dbReference type="Gene3D" id="1.10.1520.10">
    <property type="entry name" value="Ribonuclease III domain"/>
    <property type="match status" value="2"/>
</dbReference>